<dbReference type="STRING" id="1424659.SAMN05216368_11854"/>
<dbReference type="AlphaFoldDB" id="A0A5E9G3U4"/>
<sequence length="76" mass="8520">MDSKQEKNAVDDVVRRLEVRYADLPTGRVKSVVSACHASLDDKPIRDFIPVLVEHAARSQLRAERRPAPYTAPHVA</sequence>
<accession>A0A5E9G3U4</accession>
<dbReference type="RefSeq" id="WP_092342163.1">
    <property type="nucleotide sequence ID" value="NZ_FNIB01000018.1"/>
</dbReference>
<dbReference type="EMBL" id="FNIB01000018">
    <property type="protein sequence ID" value="SDO44638.1"/>
    <property type="molecule type" value="Genomic_DNA"/>
</dbReference>
<proteinExistence type="predicted"/>
<dbReference type="Proteomes" id="UP000199639">
    <property type="component" value="Unassembled WGS sequence"/>
</dbReference>
<evidence type="ECO:0000313" key="1">
    <source>
        <dbReference type="EMBL" id="SDO44638.1"/>
    </source>
</evidence>
<organism evidence="1 2">
    <name type="scientific">Cryobacterium flavum</name>
    <dbReference type="NCBI Taxonomy" id="1424659"/>
    <lineage>
        <taxon>Bacteria</taxon>
        <taxon>Bacillati</taxon>
        <taxon>Actinomycetota</taxon>
        <taxon>Actinomycetes</taxon>
        <taxon>Micrococcales</taxon>
        <taxon>Microbacteriaceae</taxon>
        <taxon>Cryobacterium</taxon>
    </lineage>
</organism>
<name>A0A5E9G3U4_9MICO</name>
<evidence type="ECO:0008006" key="3">
    <source>
        <dbReference type="Google" id="ProtNLM"/>
    </source>
</evidence>
<gene>
    <name evidence="1" type="ORF">SAMN05216368_11854</name>
</gene>
<dbReference type="Gene3D" id="1.10.8.1060">
    <property type="entry name" value="Corynebacterium glutamicum thioredoxin-dependent arsenate reductase, N-terminal domain"/>
    <property type="match status" value="1"/>
</dbReference>
<evidence type="ECO:0000313" key="2">
    <source>
        <dbReference type="Proteomes" id="UP000199639"/>
    </source>
</evidence>
<protein>
    <recommendedName>
        <fullName evidence="3">DUF3562 domain-containing protein</fullName>
    </recommendedName>
</protein>
<reference evidence="1 2" key="1">
    <citation type="submission" date="2016-10" db="EMBL/GenBank/DDBJ databases">
        <authorList>
            <person name="Varghese N."/>
            <person name="Submissions S."/>
        </authorList>
    </citation>
    <scope>NUCLEOTIDE SEQUENCE [LARGE SCALE GENOMIC DNA]</scope>
    <source>
        <strain evidence="1 2">CGMCC 1.11215</strain>
    </source>
</reference>
<dbReference type="NCBIfam" id="NF046112">
    <property type="entry name" value="MSMEG_6209_Nter"/>
    <property type="match status" value="1"/>
</dbReference>